<comment type="caution">
    <text evidence="5">The sequence shown here is derived from an EMBL/GenBank/DDBJ whole genome shotgun (WGS) entry which is preliminary data.</text>
</comment>
<dbReference type="InterPro" id="IPR003439">
    <property type="entry name" value="ABC_transporter-like_ATP-bd"/>
</dbReference>
<proteinExistence type="predicted"/>
<dbReference type="PROSITE" id="PS50893">
    <property type="entry name" value="ABC_TRANSPORTER_2"/>
    <property type="match status" value="1"/>
</dbReference>
<feature type="domain" description="ABC transporter" evidence="4">
    <location>
        <begin position="6"/>
        <end position="222"/>
    </location>
</feature>
<dbReference type="SUPFAM" id="SSF52540">
    <property type="entry name" value="P-loop containing nucleoside triphosphate hydrolases"/>
    <property type="match status" value="1"/>
</dbReference>
<dbReference type="EMBL" id="JAERSF010000001">
    <property type="protein sequence ID" value="MBL0736526.1"/>
    <property type="molecule type" value="Genomic_DNA"/>
</dbReference>
<dbReference type="InterPro" id="IPR003593">
    <property type="entry name" value="AAA+_ATPase"/>
</dbReference>
<organism evidence="5 6">
    <name type="scientific">Flavobacterium tagetis</name>
    <dbReference type="NCBI Taxonomy" id="2801336"/>
    <lineage>
        <taxon>Bacteria</taxon>
        <taxon>Pseudomonadati</taxon>
        <taxon>Bacteroidota</taxon>
        <taxon>Flavobacteriia</taxon>
        <taxon>Flavobacteriales</taxon>
        <taxon>Flavobacteriaceae</taxon>
        <taxon>Flavobacterium</taxon>
    </lineage>
</organism>
<evidence type="ECO:0000256" key="1">
    <source>
        <dbReference type="ARBA" id="ARBA00022448"/>
    </source>
</evidence>
<evidence type="ECO:0000256" key="2">
    <source>
        <dbReference type="ARBA" id="ARBA00022741"/>
    </source>
</evidence>
<reference evidence="5 6" key="1">
    <citation type="submission" date="2021-01" db="EMBL/GenBank/DDBJ databases">
        <title>Genome seq and assembly of Flavobacterium sp. GN10.</title>
        <authorList>
            <person name="Chhetri G."/>
        </authorList>
    </citation>
    <scope>NUCLEOTIDE SEQUENCE [LARGE SCALE GENOMIC DNA]</scope>
    <source>
        <strain evidence="5 6">GN10</strain>
    </source>
</reference>
<gene>
    <name evidence="5" type="ORF">JI750_06485</name>
</gene>
<evidence type="ECO:0000256" key="3">
    <source>
        <dbReference type="ARBA" id="ARBA00022840"/>
    </source>
</evidence>
<evidence type="ECO:0000313" key="6">
    <source>
        <dbReference type="Proteomes" id="UP000603728"/>
    </source>
</evidence>
<keyword evidence="2" id="KW-0547">Nucleotide-binding</keyword>
<dbReference type="InterPro" id="IPR051782">
    <property type="entry name" value="ABC_Transporter_VariousFunc"/>
</dbReference>
<dbReference type="PANTHER" id="PTHR42939">
    <property type="entry name" value="ABC TRANSPORTER ATP-BINDING PROTEIN ALBC-RELATED"/>
    <property type="match status" value="1"/>
</dbReference>
<dbReference type="SMART" id="SM00382">
    <property type="entry name" value="AAA"/>
    <property type="match status" value="1"/>
</dbReference>
<dbReference type="Proteomes" id="UP000603728">
    <property type="component" value="Unassembled WGS sequence"/>
</dbReference>
<dbReference type="Gene3D" id="3.40.50.300">
    <property type="entry name" value="P-loop containing nucleotide triphosphate hydrolases"/>
    <property type="match status" value="1"/>
</dbReference>
<evidence type="ECO:0000259" key="4">
    <source>
        <dbReference type="PROSITE" id="PS50893"/>
    </source>
</evidence>
<evidence type="ECO:0000313" key="5">
    <source>
        <dbReference type="EMBL" id="MBL0736526.1"/>
    </source>
</evidence>
<dbReference type="GO" id="GO:0005524">
    <property type="term" value="F:ATP binding"/>
    <property type="evidence" value="ECO:0007669"/>
    <property type="project" value="UniProtKB-KW"/>
</dbReference>
<dbReference type="RefSeq" id="WP_201999471.1">
    <property type="nucleotide sequence ID" value="NZ_JAERSF010000001.1"/>
</dbReference>
<keyword evidence="3 5" id="KW-0067">ATP-binding</keyword>
<dbReference type="PANTHER" id="PTHR42939:SF1">
    <property type="entry name" value="ABC TRANSPORTER ATP-BINDING PROTEIN ALBC-RELATED"/>
    <property type="match status" value="1"/>
</dbReference>
<protein>
    <submittedName>
        <fullName evidence="5">ATP-binding cassette domain-containing protein</fullName>
    </submittedName>
</protein>
<dbReference type="Pfam" id="PF00005">
    <property type="entry name" value="ABC_tran"/>
    <property type="match status" value="1"/>
</dbReference>
<keyword evidence="6" id="KW-1185">Reference proteome</keyword>
<keyword evidence="1" id="KW-0813">Transport</keyword>
<dbReference type="InterPro" id="IPR027417">
    <property type="entry name" value="P-loop_NTPase"/>
</dbReference>
<sequence length="224" mass="25573">MKKHILEISGIQKSFNNKLLLSDIYLKLETGQIIGLFGRNGCGKSTLLKVIFGIVPALDKSVFINGISMNSSSRLLNEISYLHQNQFIPNHFSVFKTIQLSIDKQKILVFCEDDFLKPLLNQKIKDLSFGELRYLQVKLMFFNQSKFVLLDEPFNGLSPKMIEIIMLLIKENSEEKGIILTDHNYKNVIEISTDLRILKDGKLQVINKKAELVSEGYLTNSANF</sequence>
<name>A0ABS1KAM5_9FLAO</name>
<accession>A0ABS1KAM5</accession>